<dbReference type="OrthoDB" id="2686475at2759"/>
<evidence type="ECO:0000313" key="3">
    <source>
        <dbReference type="EMBL" id="TFK46687.1"/>
    </source>
</evidence>
<gene>
    <name evidence="3" type="ORF">OE88DRAFT_1739299</name>
</gene>
<dbReference type="STRING" id="5364.A0A5C3MP82"/>
<feature type="region of interest" description="Disordered" evidence="1">
    <location>
        <begin position="525"/>
        <end position="544"/>
    </location>
</feature>
<protein>
    <recommendedName>
        <fullName evidence="2">Fungal-type protein kinase domain-containing protein</fullName>
    </recommendedName>
</protein>
<dbReference type="SUPFAM" id="SSF56112">
    <property type="entry name" value="Protein kinase-like (PK-like)"/>
    <property type="match status" value="1"/>
</dbReference>
<dbReference type="Proteomes" id="UP000305948">
    <property type="component" value="Unassembled WGS sequence"/>
</dbReference>
<dbReference type="EMBL" id="ML213528">
    <property type="protein sequence ID" value="TFK46687.1"/>
    <property type="molecule type" value="Genomic_DNA"/>
</dbReference>
<dbReference type="InterPro" id="IPR011009">
    <property type="entry name" value="Kinase-like_dom_sf"/>
</dbReference>
<organism evidence="3 4">
    <name type="scientific">Heliocybe sulcata</name>
    <dbReference type="NCBI Taxonomy" id="5364"/>
    <lineage>
        <taxon>Eukaryota</taxon>
        <taxon>Fungi</taxon>
        <taxon>Dikarya</taxon>
        <taxon>Basidiomycota</taxon>
        <taxon>Agaricomycotina</taxon>
        <taxon>Agaricomycetes</taxon>
        <taxon>Gloeophyllales</taxon>
        <taxon>Gloeophyllaceae</taxon>
        <taxon>Heliocybe</taxon>
    </lineage>
</organism>
<proteinExistence type="predicted"/>
<evidence type="ECO:0000313" key="4">
    <source>
        <dbReference type="Proteomes" id="UP000305948"/>
    </source>
</evidence>
<accession>A0A5C3MP82</accession>
<feature type="compositionally biased region" description="Basic and acidic residues" evidence="1">
    <location>
        <begin position="525"/>
        <end position="540"/>
    </location>
</feature>
<dbReference type="InterPro" id="IPR040976">
    <property type="entry name" value="Pkinase_fungal"/>
</dbReference>
<dbReference type="Gene3D" id="1.10.510.10">
    <property type="entry name" value="Transferase(Phosphotransferase) domain 1"/>
    <property type="match status" value="1"/>
</dbReference>
<sequence length="626" mass="70863">MTSVPQQLFRDMLGYLVDGGATFTQTAFRDTVPSEDIKKFIQGYHGYKGRWSAVPQAKHPEDICYDEIKLAFLGIINDVLQYFGRLEVRKAIDAEANRIDCPGQDECLSPDIALLGCGTAIGPESELYDHPSYRQCLAAIDIVLWPESSAEHFLMNLAAYACYCFLSQPSRLFVSCLIVSDKTVQLFHLDRAGLMYSSRVDIHEDPQTFVRFLLGVSSLDEKTVGFDTRVYWCNGVQYFRPNPSEDVEYELKLSRAFLREHWIRGRGTTCYKAHHDGKFFFLKFYWHPAERVPESEFLVKAEAAKIATVVRAEWYGAYVKISDIRHGIPLRASQNISNRVYSHILQRYCGYSLGDVSPASEDQFLLVFRDAVVASMELLKIGIIHGDLTPWNIMYHPEGAPDSQGTLIDFDSALYVDEGRMRPSVEPEYTFRSIRLHEEGASAQHGYLDELETLILAEIATRAMDSWEGGADADVLSFKRGLFVTENVKTLEYLQGRGLSQRVLVLFTDLQRFFERQMVQSLRTLDKEKPKDRSEQEKGEGNLMGASSLAAAEKTSEMVYEHAIVAYIKSITTEEGCNKWFTLAAKRHYYELLHYIDRALGSDGERDLKAPPAMTGITNATQSDGG</sequence>
<feature type="domain" description="Fungal-type protein kinase" evidence="2">
    <location>
        <begin position="148"/>
        <end position="453"/>
    </location>
</feature>
<dbReference type="AlphaFoldDB" id="A0A5C3MP82"/>
<dbReference type="Pfam" id="PF17667">
    <property type="entry name" value="Pkinase_fungal"/>
    <property type="match status" value="1"/>
</dbReference>
<dbReference type="PANTHER" id="PTHR38248">
    <property type="entry name" value="FUNK1 6"/>
    <property type="match status" value="1"/>
</dbReference>
<keyword evidence="4" id="KW-1185">Reference proteome</keyword>
<evidence type="ECO:0000256" key="1">
    <source>
        <dbReference type="SAM" id="MobiDB-lite"/>
    </source>
</evidence>
<reference evidence="3 4" key="1">
    <citation type="journal article" date="2019" name="Nat. Ecol. Evol.">
        <title>Megaphylogeny resolves global patterns of mushroom evolution.</title>
        <authorList>
            <person name="Varga T."/>
            <person name="Krizsan K."/>
            <person name="Foldi C."/>
            <person name="Dima B."/>
            <person name="Sanchez-Garcia M."/>
            <person name="Sanchez-Ramirez S."/>
            <person name="Szollosi G.J."/>
            <person name="Szarkandi J.G."/>
            <person name="Papp V."/>
            <person name="Albert L."/>
            <person name="Andreopoulos W."/>
            <person name="Angelini C."/>
            <person name="Antonin V."/>
            <person name="Barry K.W."/>
            <person name="Bougher N.L."/>
            <person name="Buchanan P."/>
            <person name="Buyck B."/>
            <person name="Bense V."/>
            <person name="Catcheside P."/>
            <person name="Chovatia M."/>
            <person name="Cooper J."/>
            <person name="Damon W."/>
            <person name="Desjardin D."/>
            <person name="Finy P."/>
            <person name="Geml J."/>
            <person name="Haridas S."/>
            <person name="Hughes K."/>
            <person name="Justo A."/>
            <person name="Karasinski D."/>
            <person name="Kautmanova I."/>
            <person name="Kiss B."/>
            <person name="Kocsube S."/>
            <person name="Kotiranta H."/>
            <person name="LaButti K.M."/>
            <person name="Lechner B.E."/>
            <person name="Liimatainen K."/>
            <person name="Lipzen A."/>
            <person name="Lukacs Z."/>
            <person name="Mihaltcheva S."/>
            <person name="Morgado L.N."/>
            <person name="Niskanen T."/>
            <person name="Noordeloos M.E."/>
            <person name="Ohm R.A."/>
            <person name="Ortiz-Santana B."/>
            <person name="Ovrebo C."/>
            <person name="Racz N."/>
            <person name="Riley R."/>
            <person name="Savchenko A."/>
            <person name="Shiryaev A."/>
            <person name="Soop K."/>
            <person name="Spirin V."/>
            <person name="Szebenyi C."/>
            <person name="Tomsovsky M."/>
            <person name="Tulloss R.E."/>
            <person name="Uehling J."/>
            <person name="Grigoriev I.V."/>
            <person name="Vagvolgyi C."/>
            <person name="Papp T."/>
            <person name="Martin F.M."/>
            <person name="Miettinen O."/>
            <person name="Hibbett D.S."/>
            <person name="Nagy L.G."/>
        </authorList>
    </citation>
    <scope>NUCLEOTIDE SEQUENCE [LARGE SCALE GENOMIC DNA]</scope>
    <source>
        <strain evidence="3 4">OMC1185</strain>
    </source>
</reference>
<dbReference type="PANTHER" id="PTHR38248:SF2">
    <property type="entry name" value="FUNK1 11"/>
    <property type="match status" value="1"/>
</dbReference>
<evidence type="ECO:0000259" key="2">
    <source>
        <dbReference type="Pfam" id="PF17667"/>
    </source>
</evidence>
<name>A0A5C3MP82_9AGAM</name>